<keyword evidence="4 8" id="KW-0812">Transmembrane</keyword>
<keyword evidence="10" id="KW-0732">Signal</keyword>
<dbReference type="InterPro" id="IPR010104">
    <property type="entry name" value="TonB_rcpt_bac"/>
</dbReference>
<evidence type="ECO:0000313" key="13">
    <source>
        <dbReference type="EMBL" id="MFC7292800.1"/>
    </source>
</evidence>
<dbReference type="RefSeq" id="WP_382168530.1">
    <property type="nucleotide sequence ID" value="NZ_JBHTBR010000005.1"/>
</dbReference>
<keyword evidence="3 8" id="KW-1134">Transmembrane beta strand</keyword>
<proteinExistence type="inferred from homology"/>
<dbReference type="EMBL" id="JBHTBR010000005">
    <property type="protein sequence ID" value="MFC7292800.1"/>
    <property type="molecule type" value="Genomic_DNA"/>
</dbReference>
<evidence type="ECO:0000256" key="6">
    <source>
        <dbReference type="ARBA" id="ARBA00023136"/>
    </source>
</evidence>
<evidence type="ECO:0000256" key="3">
    <source>
        <dbReference type="ARBA" id="ARBA00022452"/>
    </source>
</evidence>
<keyword evidence="5 9" id="KW-0798">TonB box</keyword>
<comment type="similarity">
    <text evidence="8 9">Belongs to the TonB-dependent receptor family.</text>
</comment>
<dbReference type="PROSITE" id="PS52016">
    <property type="entry name" value="TONB_DEPENDENT_REC_3"/>
    <property type="match status" value="1"/>
</dbReference>
<evidence type="ECO:0000259" key="11">
    <source>
        <dbReference type="Pfam" id="PF00593"/>
    </source>
</evidence>
<dbReference type="PANTHER" id="PTHR40980">
    <property type="entry name" value="PLUG DOMAIN-CONTAINING PROTEIN"/>
    <property type="match status" value="1"/>
</dbReference>
<organism evidence="13 14">
    <name type="scientific">Hirschia litorea</name>
    <dbReference type="NCBI Taxonomy" id="1199156"/>
    <lineage>
        <taxon>Bacteria</taxon>
        <taxon>Pseudomonadati</taxon>
        <taxon>Pseudomonadota</taxon>
        <taxon>Alphaproteobacteria</taxon>
        <taxon>Hyphomonadales</taxon>
        <taxon>Hyphomonadaceae</taxon>
        <taxon>Hirschia</taxon>
    </lineage>
</organism>
<keyword evidence="13" id="KW-0675">Receptor</keyword>
<comment type="caution">
    <text evidence="13">The sequence shown here is derived from an EMBL/GenBank/DDBJ whole genome shotgun (WGS) entry which is preliminary data.</text>
</comment>
<comment type="subcellular location">
    <subcellularLocation>
        <location evidence="1 8">Cell outer membrane</location>
        <topology evidence="1 8">Multi-pass membrane protein</topology>
    </subcellularLocation>
</comment>
<dbReference type="InterPro" id="IPR000531">
    <property type="entry name" value="Beta-barrel_TonB"/>
</dbReference>
<dbReference type="InterPro" id="IPR012910">
    <property type="entry name" value="Plug_dom"/>
</dbReference>
<keyword evidence="7 8" id="KW-0998">Cell outer membrane</keyword>
<evidence type="ECO:0000256" key="4">
    <source>
        <dbReference type="ARBA" id="ARBA00022692"/>
    </source>
</evidence>
<evidence type="ECO:0000256" key="5">
    <source>
        <dbReference type="ARBA" id="ARBA00023077"/>
    </source>
</evidence>
<gene>
    <name evidence="13" type="ORF">ACFQS8_14300</name>
</gene>
<dbReference type="Gene3D" id="2.170.130.10">
    <property type="entry name" value="TonB-dependent receptor, plug domain"/>
    <property type="match status" value="1"/>
</dbReference>
<keyword evidence="6 8" id="KW-0472">Membrane</keyword>
<feature type="domain" description="TonB-dependent receptor plug" evidence="12">
    <location>
        <begin position="60"/>
        <end position="168"/>
    </location>
</feature>
<dbReference type="InterPro" id="IPR036942">
    <property type="entry name" value="Beta-barrel_TonB_sf"/>
</dbReference>
<dbReference type="InterPro" id="IPR039426">
    <property type="entry name" value="TonB-dep_rcpt-like"/>
</dbReference>
<dbReference type="PANTHER" id="PTHR40980:SF4">
    <property type="entry name" value="TONB-DEPENDENT RECEPTOR-LIKE BETA-BARREL DOMAIN-CONTAINING PROTEIN"/>
    <property type="match status" value="1"/>
</dbReference>
<feature type="domain" description="TonB-dependent receptor-like beta-barrel" evidence="11">
    <location>
        <begin position="371"/>
        <end position="854"/>
    </location>
</feature>
<evidence type="ECO:0000259" key="12">
    <source>
        <dbReference type="Pfam" id="PF07715"/>
    </source>
</evidence>
<evidence type="ECO:0000256" key="1">
    <source>
        <dbReference type="ARBA" id="ARBA00004571"/>
    </source>
</evidence>
<dbReference type="Pfam" id="PF00593">
    <property type="entry name" value="TonB_dep_Rec_b-barrel"/>
    <property type="match status" value="1"/>
</dbReference>
<evidence type="ECO:0000256" key="7">
    <source>
        <dbReference type="ARBA" id="ARBA00023237"/>
    </source>
</evidence>
<feature type="chain" id="PRO_5047461905" evidence="10">
    <location>
        <begin position="31"/>
        <end position="888"/>
    </location>
</feature>
<dbReference type="Gene3D" id="2.40.170.20">
    <property type="entry name" value="TonB-dependent receptor, beta-barrel domain"/>
    <property type="match status" value="1"/>
</dbReference>
<dbReference type="Proteomes" id="UP001596492">
    <property type="component" value="Unassembled WGS sequence"/>
</dbReference>
<evidence type="ECO:0000313" key="14">
    <source>
        <dbReference type="Proteomes" id="UP001596492"/>
    </source>
</evidence>
<keyword evidence="2 8" id="KW-0813">Transport</keyword>
<dbReference type="InterPro" id="IPR037066">
    <property type="entry name" value="Plug_dom_sf"/>
</dbReference>
<evidence type="ECO:0000256" key="2">
    <source>
        <dbReference type="ARBA" id="ARBA00022448"/>
    </source>
</evidence>
<sequence>MTTTNSVLKAARIKTSVLALTTALALPAIAQESNTEEDAAVMDTIVIEGSLLSRKQGIMDKRDASQILEALSADELGQLPDKNVGESLNRLAGVSMLVEKGEGRYVQIRGINPSLNNVTINGANLGSPEVEGGGRQAPLDIIAGGVLGAVQVIKAPTPDMDAQGIGGTVNVETKSPFDRDENFYGYVNARYGFEEISPISGAYGGSNPYGLDATIAGKTADKKFGWLVAGSLSDREYIAPGFYQDDWVNYEADTATNSVGGYAPEAVKNNYYVIGRKRLNLNGVLEFRPTDNAKYFARGFYATWEEFQHRNRYSENFTSDIAFSSADAGTSGENRIEANIRLEEPEKEIFTFAVGGENLINNFTIDYEVNTNSNSIDEPYSYWEWRSAAIFGPNTFSIDGEGLVSITPDAGTPDRQEPSLFDFRRARFQNSKMEEDGLAAQFNVIWDLNDQTQLKTGMKYRTTDRSWDYSRTRYDGGALDLDLGSSDAFTKGAFTNCNDSGCRPNILMDVDAMNAFLADSGNADFFELNTSDSFSSEFASDYSIEESILAGFAMGRHDFGAVDIIAGVRVEATDIDSSGYLFVDGGAQKVDDGGDYINVLPALLANWDVTDSLKLRGSVTRALGRPEYDQIAPRSSFSEEFGEGSLNIGNPDLEARVSWNYDASIEWYPNELTLLSAAVFIKDISNDIVGLSEQYNGESDIKSALAARGLTGAVDVDGLGLEELNISTTQNAGSSELKGLELIAQTQFDNFLPASLSGFGASVSATFLDGETEVNGETLPLLNQAERSYAFSAFYQNHGVDASISYAYNDSFATGINLSNSDLNLDQGAFGRWDAKVSYDVMDNLKIFVEGVNLNDEPTTEFQGRNERRNTEAEYVGRTVYFGLSYGF</sequence>
<accession>A0ABW2IPS3</accession>
<evidence type="ECO:0000256" key="9">
    <source>
        <dbReference type="RuleBase" id="RU003357"/>
    </source>
</evidence>
<evidence type="ECO:0000256" key="8">
    <source>
        <dbReference type="PROSITE-ProRule" id="PRU01360"/>
    </source>
</evidence>
<keyword evidence="14" id="KW-1185">Reference proteome</keyword>
<dbReference type="Pfam" id="PF07715">
    <property type="entry name" value="Plug"/>
    <property type="match status" value="1"/>
</dbReference>
<reference evidence="14" key="1">
    <citation type="journal article" date="2019" name="Int. J. Syst. Evol. Microbiol.">
        <title>The Global Catalogue of Microorganisms (GCM) 10K type strain sequencing project: providing services to taxonomists for standard genome sequencing and annotation.</title>
        <authorList>
            <consortium name="The Broad Institute Genomics Platform"/>
            <consortium name="The Broad Institute Genome Sequencing Center for Infectious Disease"/>
            <person name="Wu L."/>
            <person name="Ma J."/>
        </authorList>
    </citation>
    <scope>NUCLEOTIDE SEQUENCE [LARGE SCALE GENOMIC DNA]</scope>
    <source>
        <strain evidence="14">CCUG 51308</strain>
    </source>
</reference>
<evidence type="ECO:0000256" key="10">
    <source>
        <dbReference type="SAM" id="SignalP"/>
    </source>
</evidence>
<name>A0ABW2IPS3_9PROT</name>
<feature type="signal peptide" evidence="10">
    <location>
        <begin position="1"/>
        <end position="30"/>
    </location>
</feature>
<dbReference type="SUPFAM" id="SSF56935">
    <property type="entry name" value="Porins"/>
    <property type="match status" value="1"/>
</dbReference>
<protein>
    <submittedName>
        <fullName evidence="13">TonB-dependent receptor</fullName>
    </submittedName>
</protein>
<dbReference type="NCBIfam" id="TIGR01782">
    <property type="entry name" value="TonB-Xanth-Caul"/>
    <property type="match status" value="1"/>
</dbReference>